<protein>
    <submittedName>
        <fullName evidence="1">Uncharacterized protein</fullName>
    </submittedName>
</protein>
<evidence type="ECO:0000313" key="1">
    <source>
        <dbReference type="EMBL" id="EDY19262.1"/>
    </source>
</evidence>
<dbReference type="AlphaFoldDB" id="B4D3F1"/>
<dbReference type="InParanoid" id="B4D3F1"/>
<gene>
    <name evidence="1" type="ORF">CfE428DRAFT_3439</name>
</gene>
<reference evidence="1 2" key="1">
    <citation type="journal article" date="2011" name="J. Bacteriol.">
        <title>Genome sequence of Chthoniobacter flavus Ellin428, an aerobic heterotrophic soil bacterium.</title>
        <authorList>
            <person name="Kant R."/>
            <person name="van Passel M.W."/>
            <person name="Palva A."/>
            <person name="Lucas S."/>
            <person name="Lapidus A."/>
            <person name="Glavina Del Rio T."/>
            <person name="Dalin E."/>
            <person name="Tice H."/>
            <person name="Bruce D."/>
            <person name="Goodwin L."/>
            <person name="Pitluck S."/>
            <person name="Larimer F.W."/>
            <person name="Land M.L."/>
            <person name="Hauser L."/>
            <person name="Sangwan P."/>
            <person name="de Vos W.M."/>
            <person name="Janssen P.H."/>
            <person name="Smidt H."/>
        </authorList>
    </citation>
    <scope>NUCLEOTIDE SEQUENCE [LARGE SCALE GENOMIC DNA]</scope>
    <source>
        <strain evidence="1 2">Ellin428</strain>
    </source>
</reference>
<comment type="caution">
    <text evidence="1">The sequence shown here is derived from an EMBL/GenBank/DDBJ whole genome shotgun (WGS) entry which is preliminary data.</text>
</comment>
<organism evidence="1 2">
    <name type="scientific">Chthoniobacter flavus Ellin428</name>
    <dbReference type="NCBI Taxonomy" id="497964"/>
    <lineage>
        <taxon>Bacteria</taxon>
        <taxon>Pseudomonadati</taxon>
        <taxon>Verrucomicrobiota</taxon>
        <taxon>Spartobacteria</taxon>
        <taxon>Chthoniobacterales</taxon>
        <taxon>Chthoniobacteraceae</taxon>
        <taxon>Chthoniobacter</taxon>
    </lineage>
</organism>
<sequence length="183" mass="20703">MLILAAHASAKNPYPIHDDAQDLRKLLGSDWLVVEAEDFIRIESVFKVHMVGVMSRPAIAPPDFADTVTEQALEKEGPAQNYVITLKYSLPLADAEYEARLKERTDAINILRRGTKTKTDFDNATDKLKTLQVPRYRHGDYDVCRTLPDSVYSQIYPPEAFRKVAAAKALIDVKEGFYPYDDL</sequence>
<proteinExistence type="predicted"/>
<accession>B4D3F1</accession>
<evidence type="ECO:0000313" key="2">
    <source>
        <dbReference type="Proteomes" id="UP000005824"/>
    </source>
</evidence>
<keyword evidence="2" id="KW-1185">Reference proteome</keyword>
<dbReference type="RefSeq" id="WP_006980764.1">
    <property type="nucleotide sequence ID" value="NZ_ABVL01000009.1"/>
</dbReference>
<dbReference type="EMBL" id="ABVL01000009">
    <property type="protein sequence ID" value="EDY19262.1"/>
    <property type="molecule type" value="Genomic_DNA"/>
</dbReference>
<name>B4D3F1_9BACT</name>
<dbReference type="Proteomes" id="UP000005824">
    <property type="component" value="Unassembled WGS sequence"/>
</dbReference>